<evidence type="ECO:0000313" key="1">
    <source>
        <dbReference type="EMBL" id="GAI32136.1"/>
    </source>
</evidence>
<gene>
    <name evidence="1" type="ORF">S06H3_27033</name>
</gene>
<name>X1NPJ8_9ZZZZ</name>
<protein>
    <submittedName>
        <fullName evidence="1">Uncharacterized protein</fullName>
    </submittedName>
</protein>
<feature type="non-terminal residue" evidence="1">
    <location>
        <position position="47"/>
    </location>
</feature>
<sequence>MIGNQVFFLNVLAEEAILAHMKDFGAFLRVIGLNDVVFVWSGKLWYA</sequence>
<accession>X1NPJ8</accession>
<dbReference type="AlphaFoldDB" id="X1NPJ8"/>
<reference evidence="1" key="1">
    <citation type="journal article" date="2014" name="Front. Microbiol.">
        <title>High frequency of phylogenetically diverse reductive dehalogenase-homologous genes in deep subseafloor sedimentary metagenomes.</title>
        <authorList>
            <person name="Kawai M."/>
            <person name="Futagami T."/>
            <person name="Toyoda A."/>
            <person name="Takaki Y."/>
            <person name="Nishi S."/>
            <person name="Hori S."/>
            <person name="Arai W."/>
            <person name="Tsubouchi T."/>
            <person name="Morono Y."/>
            <person name="Uchiyama I."/>
            <person name="Ito T."/>
            <person name="Fujiyama A."/>
            <person name="Inagaki F."/>
            <person name="Takami H."/>
        </authorList>
    </citation>
    <scope>NUCLEOTIDE SEQUENCE</scope>
    <source>
        <strain evidence="1">Expedition CK06-06</strain>
    </source>
</reference>
<organism evidence="1">
    <name type="scientific">marine sediment metagenome</name>
    <dbReference type="NCBI Taxonomy" id="412755"/>
    <lineage>
        <taxon>unclassified sequences</taxon>
        <taxon>metagenomes</taxon>
        <taxon>ecological metagenomes</taxon>
    </lineage>
</organism>
<proteinExistence type="predicted"/>
<dbReference type="EMBL" id="BARV01015660">
    <property type="protein sequence ID" value="GAI32136.1"/>
    <property type="molecule type" value="Genomic_DNA"/>
</dbReference>
<comment type="caution">
    <text evidence="1">The sequence shown here is derived from an EMBL/GenBank/DDBJ whole genome shotgun (WGS) entry which is preliminary data.</text>
</comment>